<reference evidence="2" key="1">
    <citation type="submission" date="2020-12" db="EMBL/GenBank/DDBJ databases">
        <title>Draft genome sequence of Enterobacter spp., Lelliottia spp. and Serratia spp. isolated from drinking water reservoirs and lakes.</title>
        <authorList>
            <person name="Reitter C."/>
            <person name="Neuhaus K."/>
            <person name="Huegler M."/>
        </authorList>
    </citation>
    <scope>NUCLEOTIDE SEQUENCE</scope>
    <source>
        <strain evidence="2">TZW15</strain>
    </source>
</reference>
<dbReference type="PROSITE" id="PS50943">
    <property type="entry name" value="HTH_CROC1"/>
    <property type="match status" value="1"/>
</dbReference>
<dbReference type="SUPFAM" id="SSF47413">
    <property type="entry name" value="lambda repressor-like DNA-binding domains"/>
    <property type="match status" value="1"/>
</dbReference>
<evidence type="ECO:0000313" key="3">
    <source>
        <dbReference type="Proteomes" id="UP000653275"/>
    </source>
</evidence>
<feature type="domain" description="HTH cro/C1-type" evidence="1">
    <location>
        <begin position="8"/>
        <end position="51"/>
    </location>
</feature>
<evidence type="ECO:0000259" key="1">
    <source>
        <dbReference type="PROSITE" id="PS50943"/>
    </source>
</evidence>
<dbReference type="AlphaFoldDB" id="A0AAP2F057"/>
<sequence>MTDTGITSQSDLARLSGVNQSIISKILAGKNETSKYSGKLAAALGISADWLINGTGNMAGGSDSIIEKLDASRVVSVWDVNGQTDDVISWTESVPQHYRAYIMRKNTGIMQAPAGSVVLTDPTVAPGNDELVVTSIRGDISVYRYLEGGSGYGFLSVDDERIPVTEIKEPSCILGVAEQILVRKLRK</sequence>
<gene>
    <name evidence="2" type="ORF">I7V27_13610</name>
</gene>
<organism evidence="2 3">
    <name type="scientific">Lelliottia amnigena</name>
    <name type="common">Enterobacter amnigenus</name>
    <dbReference type="NCBI Taxonomy" id="61646"/>
    <lineage>
        <taxon>Bacteria</taxon>
        <taxon>Pseudomonadati</taxon>
        <taxon>Pseudomonadota</taxon>
        <taxon>Gammaproteobacteria</taxon>
        <taxon>Enterobacterales</taxon>
        <taxon>Enterobacteriaceae</taxon>
        <taxon>Lelliottia</taxon>
    </lineage>
</organism>
<dbReference type="CDD" id="cd00093">
    <property type="entry name" value="HTH_XRE"/>
    <property type="match status" value="1"/>
</dbReference>
<dbReference type="EMBL" id="JAENMS010000006">
    <property type="protein sequence ID" value="MBL5935473.1"/>
    <property type="molecule type" value="Genomic_DNA"/>
</dbReference>
<dbReference type="Gene3D" id="1.10.260.40">
    <property type="entry name" value="lambda repressor-like DNA-binding domains"/>
    <property type="match status" value="1"/>
</dbReference>
<comment type="caution">
    <text evidence="2">The sequence shown here is derived from an EMBL/GenBank/DDBJ whole genome shotgun (WGS) entry which is preliminary data.</text>
</comment>
<dbReference type="RefSeq" id="WP_174340859.1">
    <property type="nucleotide sequence ID" value="NZ_JAENMR010000006.1"/>
</dbReference>
<evidence type="ECO:0000313" key="2">
    <source>
        <dbReference type="EMBL" id="MBL5935473.1"/>
    </source>
</evidence>
<accession>A0AAP2F057</accession>
<protein>
    <submittedName>
        <fullName evidence="2">Helix-turn-helix transcriptional regulator</fullName>
    </submittedName>
</protein>
<dbReference type="Pfam" id="PF01381">
    <property type="entry name" value="HTH_3"/>
    <property type="match status" value="1"/>
</dbReference>
<dbReference type="Proteomes" id="UP000653275">
    <property type="component" value="Unassembled WGS sequence"/>
</dbReference>
<dbReference type="GO" id="GO:0003677">
    <property type="term" value="F:DNA binding"/>
    <property type="evidence" value="ECO:0007669"/>
    <property type="project" value="InterPro"/>
</dbReference>
<dbReference type="InterPro" id="IPR001387">
    <property type="entry name" value="Cro/C1-type_HTH"/>
</dbReference>
<proteinExistence type="predicted"/>
<dbReference type="InterPro" id="IPR010982">
    <property type="entry name" value="Lambda_DNA-bd_dom_sf"/>
</dbReference>
<name>A0AAP2F057_LELAM</name>